<keyword evidence="7" id="KW-0408">Iron</keyword>
<keyword evidence="6" id="KW-0249">Electron transport</keyword>
<protein>
    <submittedName>
        <fullName evidence="9">Cytochrome c, class I</fullName>
    </submittedName>
</protein>
<keyword evidence="5" id="KW-0574">Periplasm</keyword>
<proteinExistence type="predicted"/>
<keyword evidence="4" id="KW-0479">Metal-binding</keyword>
<organism evidence="9">
    <name type="scientific">mine drainage metagenome</name>
    <dbReference type="NCBI Taxonomy" id="410659"/>
    <lineage>
        <taxon>unclassified sequences</taxon>
        <taxon>metagenomes</taxon>
        <taxon>ecological metagenomes</taxon>
    </lineage>
</organism>
<evidence type="ECO:0000256" key="2">
    <source>
        <dbReference type="ARBA" id="ARBA00022448"/>
    </source>
</evidence>
<evidence type="ECO:0000256" key="3">
    <source>
        <dbReference type="ARBA" id="ARBA00022617"/>
    </source>
</evidence>
<dbReference type="AlphaFoldDB" id="T1BTC2"/>
<dbReference type="PANTHER" id="PTHR33751">
    <property type="entry name" value="CBB3-TYPE CYTOCHROME C OXIDASE SUBUNIT FIXP"/>
    <property type="match status" value="1"/>
</dbReference>
<feature type="domain" description="Cytochrome c" evidence="8">
    <location>
        <begin position="111"/>
        <end position="202"/>
    </location>
</feature>
<dbReference type="InterPro" id="IPR036909">
    <property type="entry name" value="Cyt_c-like_dom_sf"/>
</dbReference>
<evidence type="ECO:0000256" key="4">
    <source>
        <dbReference type="ARBA" id="ARBA00022723"/>
    </source>
</evidence>
<dbReference type="SUPFAM" id="SSF46626">
    <property type="entry name" value="Cytochrome c"/>
    <property type="match status" value="2"/>
</dbReference>
<evidence type="ECO:0000256" key="7">
    <source>
        <dbReference type="ARBA" id="ARBA00023004"/>
    </source>
</evidence>
<evidence type="ECO:0000259" key="8">
    <source>
        <dbReference type="PROSITE" id="PS51007"/>
    </source>
</evidence>
<comment type="caution">
    <text evidence="9">The sequence shown here is derived from an EMBL/GenBank/DDBJ whole genome shotgun (WGS) entry which is preliminary data.</text>
</comment>
<reference evidence="9" key="1">
    <citation type="submission" date="2013-08" db="EMBL/GenBank/DDBJ databases">
        <authorList>
            <person name="Mendez C."/>
            <person name="Richter M."/>
            <person name="Ferrer M."/>
            <person name="Sanchez J."/>
        </authorList>
    </citation>
    <scope>NUCLEOTIDE SEQUENCE</scope>
</reference>
<evidence type="ECO:0000256" key="5">
    <source>
        <dbReference type="ARBA" id="ARBA00022764"/>
    </source>
</evidence>
<sequence>MKRIGFVIVIAGFLWITPGTSRATPQMGASLAAHVCSACHGPNGNSATSAFPKLAGQGAGYIEKELHDFQSGKRANAIMQAMTASLTPAEIRSVAHYFSRETLSAGFANPKLVALGQKIFRGGLPKAGVPACMACHGPDGMGNEPARYPRLAGQWSAYLVRQLQAFADGRRKNSPHGMMNYVASRLTPAQMKAVASYLEGLH</sequence>
<evidence type="ECO:0000256" key="6">
    <source>
        <dbReference type="ARBA" id="ARBA00022982"/>
    </source>
</evidence>
<keyword evidence="3" id="KW-0349">Heme</keyword>
<dbReference type="Pfam" id="PF00034">
    <property type="entry name" value="Cytochrom_C"/>
    <property type="match status" value="2"/>
</dbReference>
<dbReference type="InterPro" id="IPR050597">
    <property type="entry name" value="Cytochrome_c_Oxidase_Subunit"/>
</dbReference>
<dbReference type="EMBL" id="AUZY01001120">
    <property type="protein sequence ID" value="EQD76166.1"/>
    <property type="molecule type" value="Genomic_DNA"/>
</dbReference>
<gene>
    <name evidence="9" type="ORF">B1B_01871</name>
</gene>
<dbReference type="PIRSF" id="PIRSF000005">
    <property type="entry name" value="Cytochrome_c4"/>
    <property type="match status" value="1"/>
</dbReference>
<dbReference type="InterPro" id="IPR024167">
    <property type="entry name" value="Cytochrome_c4-like"/>
</dbReference>
<evidence type="ECO:0000313" key="9">
    <source>
        <dbReference type="EMBL" id="EQD76166.1"/>
    </source>
</evidence>
<dbReference type="PANTHER" id="PTHR33751:SF9">
    <property type="entry name" value="CYTOCHROME C4"/>
    <property type="match status" value="1"/>
</dbReference>
<dbReference type="GO" id="GO:0009055">
    <property type="term" value="F:electron transfer activity"/>
    <property type="evidence" value="ECO:0007669"/>
    <property type="project" value="InterPro"/>
</dbReference>
<comment type="subcellular location">
    <subcellularLocation>
        <location evidence="1">Periplasm</location>
    </subcellularLocation>
</comment>
<dbReference type="Gene3D" id="1.10.760.10">
    <property type="entry name" value="Cytochrome c-like domain"/>
    <property type="match status" value="2"/>
</dbReference>
<accession>T1BTC2</accession>
<evidence type="ECO:0000256" key="1">
    <source>
        <dbReference type="ARBA" id="ARBA00004418"/>
    </source>
</evidence>
<dbReference type="GO" id="GO:0005506">
    <property type="term" value="F:iron ion binding"/>
    <property type="evidence" value="ECO:0007669"/>
    <property type="project" value="InterPro"/>
</dbReference>
<dbReference type="GO" id="GO:0020037">
    <property type="term" value="F:heme binding"/>
    <property type="evidence" value="ECO:0007669"/>
    <property type="project" value="InterPro"/>
</dbReference>
<dbReference type="PROSITE" id="PS51007">
    <property type="entry name" value="CYTC"/>
    <property type="match status" value="2"/>
</dbReference>
<dbReference type="GO" id="GO:0042597">
    <property type="term" value="C:periplasmic space"/>
    <property type="evidence" value="ECO:0007669"/>
    <property type="project" value="UniProtKB-SubCell"/>
</dbReference>
<feature type="domain" description="Cytochrome c" evidence="8">
    <location>
        <begin position="23"/>
        <end position="102"/>
    </location>
</feature>
<keyword evidence="2" id="KW-0813">Transport</keyword>
<dbReference type="InterPro" id="IPR009056">
    <property type="entry name" value="Cyt_c-like_dom"/>
</dbReference>
<name>T1BTC2_9ZZZZ</name>
<reference evidence="9" key="2">
    <citation type="journal article" date="2014" name="ISME J.">
        <title>Microbial stratification in low pH oxic and suboxic macroscopic growths along an acid mine drainage.</title>
        <authorList>
            <person name="Mendez-Garcia C."/>
            <person name="Mesa V."/>
            <person name="Sprenger R.R."/>
            <person name="Richter M."/>
            <person name="Diez M.S."/>
            <person name="Solano J."/>
            <person name="Bargiela R."/>
            <person name="Golyshina O.V."/>
            <person name="Manteca A."/>
            <person name="Ramos J.L."/>
            <person name="Gallego J.R."/>
            <person name="Llorente I."/>
            <person name="Martins Dos Santos V.A."/>
            <person name="Jensen O.N."/>
            <person name="Pelaez A.I."/>
            <person name="Sanchez J."/>
            <person name="Ferrer M."/>
        </authorList>
    </citation>
    <scope>NUCLEOTIDE SEQUENCE</scope>
</reference>